<keyword evidence="2" id="KW-0806">Transcription termination</keyword>
<keyword evidence="2" id="KW-0804">Transcription</keyword>
<dbReference type="PANTHER" id="PTHR13068">
    <property type="entry name" value="CGI-12 PROTEIN-RELATED"/>
    <property type="match status" value="1"/>
</dbReference>
<dbReference type="InterPro" id="IPR038538">
    <property type="entry name" value="MTERF_sf"/>
</dbReference>
<comment type="similarity">
    <text evidence="1">Belongs to the mTERF family.</text>
</comment>
<dbReference type="InterPro" id="IPR003690">
    <property type="entry name" value="MTERF"/>
</dbReference>
<evidence type="ECO:0000313" key="4">
    <source>
        <dbReference type="EMBL" id="CAD1827250.1"/>
    </source>
</evidence>
<evidence type="ECO:0000256" key="3">
    <source>
        <dbReference type="ARBA" id="ARBA00022946"/>
    </source>
</evidence>
<protein>
    <submittedName>
        <fullName evidence="4">Uncharacterized protein</fullName>
    </submittedName>
</protein>
<keyword evidence="2" id="KW-0805">Transcription regulation</keyword>
<keyword evidence="3" id="KW-0809">Transit peptide</keyword>
<evidence type="ECO:0000256" key="2">
    <source>
        <dbReference type="ARBA" id="ARBA00022472"/>
    </source>
</evidence>
<name>A0A6V7P8T8_ANACO</name>
<dbReference type="GO" id="GO:0003676">
    <property type="term" value="F:nucleic acid binding"/>
    <property type="evidence" value="ECO:0007669"/>
    <property type="project" value="InterPro"/>
</dbReference>
<accession>A0A6V7P8T8</accession>
<dbReference type="EMBL" id="LR862146">
    <property type="protein sequence ID" value="CAD1827250.1"/>
    <property type="molecule type" value="Genomic_DNA"/>
</dbReference>
<sequence length="107" mass="12571">MSAKMEFFVKEAGFEPSLIACHPDLLKYSLDNRIIPRHRVLLMLISRSLCDREYKLSTVMVSSEKKFAKYFIARYKEELPELQEIYTAEFGRQHAKNCSFSPQIEEC</sequence>
<dbReference type="AlphaFoldDB" id="A0A6V7P8T8"/>
<evidence type="ECO:0000256" key="1">
    <source>
        <dbReference type="ARBA" id="ARBA00007692"/>
    </source>
</evidence>
<organism evidence="4">
    <name type="scientific">Ananas comosus var. bracteatus</name>
    <name type="common">red pineapple</name>
    <dbReference type="NCBI Taxonomy" id="296719"/>
    <lineage>
        <taxon>Eukaryota</taxon>
        <taxon>Viridiplantae</taxon>
        <taxon>Streptophyta</taxon>
        <taxon>Embryophyta</taxon>
        <taxon>Tracheophyta</taxon>
        <taxon>Spermatophyta</taxon>
        <taxon>Magnoliopsida</taxon>
        <taxon>Liliopsida</taxon>
        <taxon>Poales</taxon>
        <taxon>Bromeliaceae</taxon>
        <taxon>Bromelioideae</taxon>
        <taxon>Ananas</taxon>
    </lineage>
</organism>
<proteinExistence type="inferred from homology"/>
<reference evidence="4" key="1">
    <citation type="submission" date="2020-07" db="EMBL/GenBank/DDBJ databases">
        <authorList>
            <person name="Lin J."/>
        </authorList>
    </citation>
    <scope>NUCLEOTIDE SEQUENCE</scope>
</reference>
<gene>
    <name evidence="4" type="ORF">CB5_LOCUS10461</name>
</gene>
<dbReference type="Gene3D" id="1.25.70.10">
    <property type="entry name" value="Transcription termination factor 3, mitochondrial"/>
    <property type="match status" value="1"/>
</dbReference>
<dbReference type="PANTHER" id="PTHR13068:SF236">
    <property type="entry name" value="OS02G0749800 PROTEIN"/>
    <property type="match status" value="1"/>
</dbReference>
<dbReference type="Pfam" id="PF02536">
    <property type="entry name" value="mTERF"/>
    <property type="match status" value="1"/>
</dbReference>
<dbReference type="GO" id="GO:0006353">
    <property type="term" value="P:DNA-templated transcription termination"/>
    <property type="evidence" value="ECO:0007669"/>
    <property type="project" value="UniProtKB-KW"/>
</dbReference>